<evidence type="ECO:0000313" key="1">
    <source>
        <dbReference type="EMBL" id="MBC2294752.1"/>
    </source>
</evidence>
<protein>
    <submittedName>
        <fullName evidence="1">Uncharacterized protein</fullName>
    </submittedName>
</protein>
<proteinExistence type="predicted"/>
<sequence>MTLDYTQCRHFVTDFNFLAIQKQKEKELIDEIHRLARGEDVCSNVRYGDDSILYILPAEESTRGQEFTFVFYLTEKVLLYSGWSAR</sequence>
<reference evidence="1 2" key="1">
    <citation type="submission" date="2020-03" db="EMBL/GenBank/DDBJ databases">
        <title>Soil Listeria distribution.</title>
        <authorList>
            <person name="Liao J."/>
            <person name="Wiedmann M."/>
        </authorList>
    </citation>
    <scope>NUCLEOTIDE SEQUENCE [LARGE SCALE GENOMIC DNA]</scope>
    <source>
        <strain evidence="1 2">FSL L7-0051</strain>
    </source>
</reference>
<dbReference type="AlphaFoldDB" id="A0A842GC17"/>
<name>A0A842GC17_9LIST</name>
<comment type="caution">
    <text evidence="1">The sequence shown here is derived from an EMBL/GenBank/DDBJ whole genome shotgun (WGS) entry which is preliminary data.</text>
</comment>
<dbReference type="RefSeq" id="WP_185630079.1">
    <property type="nucleotide sequence ID" value="NZ_JAARZT010000043.1"/>
</dbReference>
<dbReference type="EMBL" id="JAARZT010000043">
    <property type="protein sequence ID" value="MBC2294752.1"/>
    <property type="molecule type" value="Genomic_DNA"/>
</dbReference>
<accession>A0A842GC17</accession>
<dbReference type="Proteomes" id="UP000543005">
    <property type="component" value="Unassembled WGS sequence"/>
</dbReference>
<evidence type="ECO:0000313" key="2">
    <source>
        <dbReference type="Proteomes" id="UP000543005"/>
    </source>
</evidence>
<gene>
    <name evidence="1" type="ORF">HCC36_16130</name>
</gene>
<organism evidence="1 2">
    <name type="scientific">Listeria booriae</name>
    <dbReference type="NCBI Taxonomy" id="1552123"/>
    <lineage>
        <taxon>Bacteria</taxon>
        <taxon>Bacillati</taxon>
        <taxon>Bacillota</taxon>
        <taxon>Bacilli</taxon>
        <taxon>Bacillales</taxon>
        <taxon>Listeriaceae</taxon>
        <taxon>Listeria</taxon>
    </lineage>
</organism>